<dbReference type="EMBL" id="QBKN01000004">
    <property type="protein sequence ID" value="PTX50743.1"/>
    <property type="molecule type" value="Genomic_DNA"/>
</dbReference>
<name>A0A2T6B3Z2_9RHOB</name>
<proteinExistence type="predicted"/>
<evidence type="ECO:0000259" key="2">
    <source>
        <dbReference type="Pfam" id="PF03372"/>
    </source>
</evidence>
<gene>
    <name evidence="3" type="ORF">C8N44_10499</name>
</gene>
<dbReference type="AlphaFoldDB" id="A0A2T6B3Z2"/>
<accession>A0A2T6B3Z2</accession>
<organism evidence="3 4">
    <name type="scientific">Allosediminivita pacifica</name>
    <dbReference type="NCBI Taxonomy" id="1267769"/>
    <lineage>
        <taxon>Bacteria</taxon>
        <taxon>Pseudomonadati</taxon>
        <taxon>Pseudomonadota</taxon>
        <taxon>Alphaproteobacteria</taxon>
        <taxon>Rhodobacterales</taxon>
        <taxon>Paracoccaceae</taxon>
        <taxon>Allosediminivita</taxon>
    </lineage>
</organism>
<dbReference type="RefSeq" id="WP_244640984.1">
    <property type="nucleotide sequence ID" value="NZ_BMEZ01000004.1"/>
</dbReference>
<evidence type="ECO:0000256" key="1">
    <source>
        <dbReference type="SAM" id="MobiDB-lite"/>
    </source>
</evidence>
<sequence length="318" mass="33810">MATWAGEFSRRGPGLLLRDMERGDFADALGPILDAAPDVLLLTDFDYDYDLLALGELRDLLGAGGLDYSYIFAQRPNTGMPTGLDLDGDGRLGGPRDAQGYGRFSGQGGMAVLSRLPLALELDLTDQLWCNVPDSLMIQEDPGFDIQRLSTSGHWALRAEAPDGPVILMTLAATPPVFDGPEDRNGRRNHDEVLLWAHWLDGRLLAAPAPAPEVPVILLGNLNADPDRGDGRREGVQAILSHPRLRDPLPGSPTVTWDSTGPMRVSYVLPDATLSVVAAGLIDAVPTVGPHALVWADLATSGGPEPGRSPSAAPLPGQ</sequence>
<protein>
    <recommendedName>
        <fullName evidence="2">Endonuclease/exonuclease/phosphatase domain-containing protein</fullName>
    </recommendedName>
</protein>
<dbReference type="SUPFAM" id="SSF56219">
    <property type="entry name" value="DNase I-like"/>
    <property type="match status" value="1"/>
</dbReference>
<dbReference type="Proteomes" id="UP000244069">
    <property type="component" value="Unassembled WGS sequence"/>
</dbReference>
<dbReference type="GO" id="GO:0003824">
    <property type="term" value="F:catalytic activity"/>
    <property type="evidence" value="ECO:0007669"/>
    <property type="project" value="InterPro"/>
</dbReference>
<reference evidence="3 4" key="1">
    <citation type="submission" date="2018-04" db="EMBL/GenBank/DDBJ databases">
        <title>Genomic Encyclopedia of Archaeal and Bacterial Type Strains, Phase II (KMG-II): from individual species to whole genera.</title>
        <authorList>
            <person name="Goeker M."/>
        </authorList>
    </citation>
    <scope>NUCLEOTIDE SEQUENCE [LARGE SCALE GENOMIC DNA]</scope>
    <source>
        <strain evidence="3 4">DSM 29329</strain>
    </source>
</reference>
<dbReference type="Pfam" id="PF03372">
    <property type="entry name" value="Exo_endo_phos"/>
    <property type="match status" value="1"/>
</dbReference>
<dbReference type="Gene3D" id="3.60.10.10">
    <property type="entry name" value="Endonuclease/exonuclease/phosphatase"/>
    <property type="match status" value="1"/>
</dbReference>
<comment type="caution">
    <text evidence="3">The sequence shown here is derived from an EMBL/GenBank/DDBJ whole genome shotgun (WGS) entry which is preliminary data.</text>
</comment>
<feature type="domain" description="Endonuclease/exonuclease/phosphatase" evidence="2">
    <location>
        <begin position="36"/>
        <end position="283"/>
    </location>
</feature>
<dbReference type="InterPro" id="IPR036691">
    <property type="entry name" value="Endo/exonu/phosph_ase_sf"/>
</dbReference>
<dbReference type="InterPro" id="IPR005135">
    <property type="entry name" value="Endo/exonuclease/phosphatase"/>
</dbReference>
<feature type="region of interest" description="Disordered" evidence="1">
    <location>
        <begin position="299"/>
        <end position="318"/>
    </location>
</feature>
<evidence type="ECO:0000313" key="3">
    <source>
        <dbReference type="EMBL" id="PTX50743.1"/>
    </source>
</evidence>
<keyword evidence="4" id="KW-1185">Reference proteome</keyword>
<evidence type="ECO:0000313" key="4">
    <source>
        <dbReference type="Proteomes" id="UP000244069"/>
    </source>
</evidence>